<dbReference type="Pfam" id="PF00535">
    <property type="entry name" value="Glycos_transf_2"/>
    <property type="match status" value="1"/>
</dbReference>
<dbReference type="CDD" id="cd00761">
    <property type="entry name" value="Glyco_tranf_GTA_type"/>
    <property type="match status" value="1"/>
</dbReference>
<dbReference type="InterPro" id="IPR001173">
    <property type="entry name" value="Glyco_trans_2-like"/>
</dbReference>
<protein>
    <submittedName>
        <fullName evidence="2">CAZy families GT2 protein</fullName>
    </submittedName>
</protein>
<name>A0A060BMV8_9HYPH</name>
<accession>A0A060BMV8</accession>
<evidence type="ECO:0000259" key="1">
    <source>
        <dbReference type="Pfam" id="PF00535"/>
    </source>
</evidence>
<evidence type="ECO:0000313" key="2">
    <source>
        <dbReference type="EMBL" id="AIA84234.1"/>
    </source>
</evidence>
<dbReference type="Gene3D" id="3.90.550.10">
    <property type="entry name" value="Spore Coat Polysaccharide Biosynthesis Protein SpsA, Chain A"/>
    <property type="match status" value="1"/>
</dbReference>
<dbReference type="AlphaFoldDB" id="A0A060BMV8"/>
<organism evidence="2">
    <name type="scientific">uncultured Mesorhizobium sp</name>
    <dbReference type="NCBI Taxonomy" id="233795"/>
    <lineage>
        <taxon>Bacteria</taxon>
        <taxon>Pseudomonadati</taxon>
        <taxon>Pseudomonadota</taxon>
        <taxon>Alphaproteobacteria</taxon>
        <taxon>Hyphomicrobiales</taxon>
        <taxon>Phyllobacteriaceae</taxon>
        <taxon>Mesorhizobium</taxon>
        <taxon>environmental samples</taxon>
    </lineage>
</organism>
<feature type="domain" description="Glycosyltransferase 2-like" evidence="1">
    <location>
        <begin position="5"/>
        <end position="107"/>
    </location>
</feature>
<dbReference type="SUPFAM" id="SSF53448">
    <property type="entry name" value="Nucleotide-diphospho-sugar transferases"/>
    <property type="match status" value="1"/>
</dbReference>
<sequence>KRPVELREALAALSEQTCVDFETIVVVHNPSDEEIEMVKRIVESSGECMRDGVSIVVAKGGTRSRPLNVGFALAKGAYCAICDDDDLPLARWVEAFRDTAMANPGRAIYAYVQTQWWRKEEAGEPGFALEPPQETYCKTFDFIQEIHENRY</sequence>
<feature type="non-terminal residue" evidence="2">
    <location>
        <position position="151"/>
    </location>
</feature>
<feature type="non-terminal residue" evidence="2">
    <location>
        <position position="1"/>
    </location>
</feature>
<proteinExistence type="predicted"/>
<reference evidence="2" key="1">
    <citation type="journal article" date="2013" name="Environ. Microbiol.">
        <title>Seasonally variable intestinal metagenomes of the red palm weevil (Rhynchophorus ferrugineus).</title>
        <authorList>
            <person name="Jia S."/>
            <person name="Zhang X."/>
            <person name="Zhang G."/>
            <person name="Yin A."/>
            <person name="Zhang S."/>
            <person name="Li F."/>
            <person name="Wang L."/>
            <person name="Zhao D."/>
            <person name="Yun Q."/>
            <person name="Tala"/>
            <person name="Wang J."/>
            <person name="Sun G."/>
            <person name="Baabdullah M."/>
            <person name="Yu X."/>
            <person name="Hu S."/>
            <person name="Al-Mssallem I.S."/>
            <person name="Yu J."/>
        </authorList>
    </citation>
    <scope>NUCLEOTIDE SEQUENCE</scope>
</reference>
<dbReference type="EMBL" id="KF116984">
    <property type="protein sequence ID" value="AIA84234.1"/>
    <property type="molecule type" value="Genomic_DNA"/>
</dbReference>
<dbReference type="InterPro" id="IPR029044">
    <property type="entry name" value="Nucleotide-diphossugar_trans"/>
</dbReference>